<dbReference type="PANTHER" id="PTHR48471">
    <property type="entry name" value="DDE TNP4 DOMAIN-CONTAINING PROTEIN"/>
    <property type="match status" value="1"/>
</dbReference>
<dbReference type="PANTHER" id="PTHR48471:SF1">
    <property type="entry name" value="DDE TNP4 DOMAIN-CONTAINING PROTEIN"/>
    <property type="match status" value="1"/>
</dbReference>
<organism evidence="4 5">
    <name type="scientific">Rhizoctonia solani 123E</name>
    <dbReference type="NCBI Taxonomy" id="1423351"/>
    <lineage>
        <taxon>Eukaryota</taxon>
        <taxon>Fungi</taxon>
        <taxon>Dikarya</taxon>
        <taxon>Basidiomycota</taxon>
        <taxon>Agaricomycotina</taxon>
        <taxon>Agaricomycetes</taxon>
        <taxon>Cantharellales</taxon>
        <taxon>Ceratobasidiaceae</taxon>
        <taxon>Rhizoctonia</taxon>
    </lineage>
</organism>
<dbReference type="HOGENOM" id="CLU_048932_1_2_1"/>
<reference evidence="4 5" key="1">
    <citation type="submission" date="2013-12" db="EMBL/GenBank/DDBJ databases">
        <authorList>
            <person name="Cubeta M."/>
            <person name="Pakala S."/>
            <person name="Fedorova N."/>
            <person name="Thomas E."/>
            <person name="Dean R."/>
            <person name="Jabaji S."/>
            <person name="Neate S."/>
            <person name="Toda T."/>
            <person name="Tavantzis S."/>
            <person name="Vilgalys R."/>
            <person name="Bharathan N."/>
            <person name="Pakala S."/>
            <person name="Losada L.S."/>
            <person name="Zafar N."/>
            <person name="Nierman W."/>
        </authorList>
    </citation>
    <scope>NUCLEOTIDE SEQUENCE [LARGE SCALE GENOMIC DNA]</scope>
    <source>
        <strain evidence="4 5">123E</strain>
    </source>
</reference>
<keyword evidence="2" id="KW-0479">Metal-binding</keyword>
<dbReference type="AlphaFoldDB" id="A0A074RME6"/>
<proteinExistence type="predicted"/>
<dbReference type="GO" id="GO:0004519">
    <property type="term" value="F:endonuclease activity"/>
    <property type="evidence" value="ECO:0007669"/>
    <property type="project" value="UniProtKB-KW"/>
</dbReference>
<evidence type="ECO:0000313" key="4">
    <source>
        <dbReference type="EMBL" id="KEP45868.1"/>
    </source>
</evidence>
<evidence type="ECO:0000256" key="2">
    <source>
        <dbReference type="ARBA" id="ARBA00022723"/>
    </source>
</evidence>
<comment type="caution">
    <text evidence="4">The sequence shown here is derived from an EMBL/GenBank/DDBJ whole genome shotgun (WGS) entry which is preliminary data.</text>
</comment>
<keyword evidence="5" id="KW-1185">Reference proteome</keyword>
<dbReference type="GO" id="GO:0046872">
    <property type="term" value="F:metal ion binding"/>
    <property type="evidence" value="ECO:0007669"/>
    <property type="project" value="UniProtKB-KW"/>
</dbReference>
<accession>A0A074RME6</accession>
<evidence type="ECO:0000259" key="3">
    <source>
        <dbReference type="Pfam" id="PF13359"/>
    </source>
</evidence>
<sequence>MDIVEDHTEFAYFLVLDDENTLTVRNTGLRITGALSALYHIGTVLRIRKRNPSRRYLTRPNLLANPRIETPWQALFRNCEDRAYITTMGVDVATFNYILESGFGAAWNNHPIPRGDVDPMGNVRLGRRSLDAEGSLGLILHFLSGTMNETSLQEVFALVPSVLSRYLEFALGILAAVLKDNIREARICWPTPAEMRIYAKKIKKRHQTIVGAFGFMDGLSLPVSTSDDPEIERSTYNGWLHSHRITNVLVFAPDGCIISAQVNAPGSWHDSRTAAKVYEQLRTRTPNGYFLIADSAFPRVGADLAGKIKTPLKERARLADNPDEAARQIEYSNSITSARQPAEWGMRALQGAYGRLRMPLDINNPIGRRVLLETCLRLHNLRTRLIGINQIKQVYMPEWGSEDERFLSELHSMFFPNIRKNDRVKRFYLQLAERQREA</sequence>
<dbReference type="Proteomes" id="UP000027456">
    <property type="component" value="Unassembled WGS sequence"/>
</dbReference>
<dbReference type="EMBL" id="AZST01001437">
    <property type="protein sequence ID" value="KEP45868.1"/>
    <property type="molecule type" value="Genomic_DNA"/>
</dbReference>
<evidence type="ECO:0000313" key="5">
    <source>
        <dbReference type="Proteomes" id="UP000027456"/>
    </source>
</evidence>
<protein>
    <submittedName>
        <fullName evidence="4">DDE family endonuclease</fullName>
    </submittedName>
</protein>
<keyword evidence="4" id="KW-0255">Endonuclease</keyword>
<dbReference type="InterPro" id="IPR027806">
    <property type="entry name" value="HARBI1_dom"/>
</dbReference>
<dbReference type="Pfam" id="PF13359">
    <property type="entry name" value="DDE_Tnp_4"/>
    <property type="match status" value="1"/>
</dbReference>
<dbReference type="OrthoDB" id="78198at2759"/>
<evidence type="ECO:0000256" key="1">
    <source>
        <dbReference type="ARBA" id="ARBA00001968"/>
    </source>
</evidence>
<keyword evidence="4" id="KW-0378">Hydrolase</keyword>
<comment type="cofactor">
    <cofactor evidence="1">
        <name>a divalent metal cation</name>
        <dbReference type="ChEBI" id="CHEBI:60240"/>
    </cofactor>
</comment>
<gene>
    <name evidence="4" type="ORF">V565_235130</name>
</gene>
<name>A0A074RME6_9AGAM</name>
<keyword evidence="4" id="KW-0540">Nuclease</keyword>
<feature type="domain" description="DDE Tnp4" evidence="3">
    <location>
        <begin position="216"/>
        <end position="380"/>
    </location>
</feature>